<organism evidence="1">
    <name type="scientific">uncultured bacterium</name>
    <name type="common">gcode 4</name>
    <dbReference type="NCBI Taxonomy" id="1234023"/>
    <lineage>
        <taxon>Bacteria</taxon>
        <taxon>environmental samples</taxon>
    </lineage>
</organism>
<accession>K2FTM5</accession>
<reference evidence="1" key="1">
    <citation type="journal article" date="2012" name="Science">
        <title>Fermentation, hydrogen, and sulfur metabolism in multiple uncultivated bacterial phyla.</title>
        <authorList>
            <person name="Wrighton K.C."/>
            <person name="Thomas B.C."/>
            <person name="Sharon I."/>
            <person name="Miller C.S."/>
            <person name="Castelle C.J."/>
            <person name="VerBerkmoes N.C."/>
            <person name="Wilkins M.J."/>
            <person name="Hettich R.L."/>
            <person name="Lipton M.S."/>
            <person name="Williams K.H."/>
            <person name="Long P.E."/>
            <person name="Banfield J.F."/>
        </authorList>
    </citation>
    <scope>NUCLEOTIDE SEQUENCE [LARGE SCALE GENOMIC DNA]</scope>
</reference>
<sequence length="76" mass="9027">MPDKKLDIFAKNHSPEFWLDEFSLKEYFSSIENTRWLGEQYPEILQETILNEDTPLNKPNTISVINSVLLSFYKIF</sequence>
<name>K2FTM5_9BACT</name>
<gene>
    <name evidence="1" type="ORF">ACD_4C00355G0005</name>
</gene>
<proteinExistence type="predicted"/>
<protein>
    <submittedName>
        <fullName evidence="1">Uncharacterized protein</fullName>
    </submittedName>
</protein>
<dbReference type="EMBL" id="AMFJ01000871">
    <property type="protein sequence ID" value="EKE26253.1"/>
    <property type="molecule type" value="Genomic_DNA"/>
</dbReference>
<evidence type="ECO:0000313" key="1">
    <source>
        <dbReference type="EMBL" id="EKE26253.1"/>
    </source>
</evidence>
<dbReference type="AlphaFoldDB" id="K2FTM5"/>
<comment type="caution">
    <text evidence="1">The sequence shown here is derived from an EMBL/GenBank/DDBJ whole genome shotgun (WGS) entry which is preliminary data.</text>
</comment>